<evidence type="ECO:0000313" key="2">
    <source>
        <dbReference type="EMBL" id="KAF4138888.1"/>
    </source>
</evidence>
<accession>A0A833WL48</accession>
<dbReference type="Proteomes" id="UP000602510">
    <property type="component" value="Unassembled WGS sequence"/>
</dbReference>
<keyword evidence="1" id="KW-0695">RNA-directed DNA polymerase</keyword>
<name>A0A833WL48_PHYIN</name>
<proteinExistence type="predicted"/>
<keyword evidence="1" id="KW-0548">Nucleotidyltransferase</keyword>
<dbReference type="GO" id="GO:0003964">
    <property type="term" value="F:RNA-directed DNA polymerase activity"/>
    <property type="evidence" value="ECO:0007669"/>
    <property type="project" value="UniProtKB-KW"/>
</dbReference>
<keyword evidence="3" id="KW-1185">Reference proteome</keyword>
<reference evidence="1" key="1">
    <citation type="submission" date="2020-04" db="EMBL/GenBank/DDBJ databases">
        <title>Hybrid Assembly of Korean Phytophthora infestans isolates.</title>
        <authorList>
            <person name="Prokchorchik M."/>
            <person name="Lee Y."/>
            <person name="Seo J."/>
            <person name="Cho J.-H."/>
            <person name="Park Y.-E."/>
            <person name="Jang D.-C."/>
            <person name="Im J.-S."/>
            <person name="Choi J.-G."/>
            <person name="Park H.-J."/>
            <person name="Lee G.-B."/>
            <person name="Lee Y.-G."/>
            <person name="Hong S.-Y."/>
            <person name="Cho K."/>
            <person name="Sohn K.H."/>
        </authorList>
    </citation>
    <scope>NUCLEOTIDE SEQUENCE</scope>
    <source>
        <strain evidence="1">KR_1_A1</strain>
        <strain evidence="2">KR_2_A2</strain>
    </source>
</reference>
<keyword evidence="1" id="KW-0808">Transferase</keyword>
<comment type="caution">
    <text evidence="1">The sequence shown here is derived from an EMBL/GenBank/DDBJ whole genome shotgun (WGS) entry which is preliminary data.</text>
</comment>
<sequence>MIVVVYVDDVLAFAMSDKDSVQFQSVMESEYEIINFDDITYFLGPELQWSPTGDEVCISQHKYISTF</sequence>
<evidence type="ECO:0000313" key="3">
    <source>
        <dbReference type="Proteomes" id="UP000602510"/>
    </source>
</evidence>
<dbReference type="EMBL" id="JAACNO010001608">
    <property type="protein sequence ID" value="KAF4138888.1"/>
    <property type="molecule type" value="Genomic_DNA"/>
</dbReference>
<dbReference type="EMBL" id="WSZM01000057">
    <property type="protein sequence ID" value="KAF4044973.1"/>
    <property type="molecule type" value="Genomic_DNA"/>
</dbReference>
<evidence type="ECO:0000313" key="1">
    <source>
        <dbReference type="EMBL" id="KAF4044973.1"/>
    </source>
</evidence>
<dbReference type="AlphaFoldDB" id="A0A833WL48"/>
<organism evidence="1 3">
    <name type="scientific">Phytophthora infestans</name>
    <name type="common">Potato late blight agent</name>
    <name type="synonym">Botrytis infestans</name>
    <dbReference type="NCBI Taxonomy" id="4787"/>
    <lineage>
        <taxon>Eukaryota</taxon>
        <taxon>Sar</taxon>
        <taxon>Stramenopiles</taxon>
        <taxon>Oomycota</taxon>
        <taxon>Peronosporomycetes</taxon>
        <taxon>Peronosporales</taxon>
        <taxon>Peronosporaceae</taxon>
        <taxon>Phytophthora</taxon>
    </lineage>
</organism>
<gene>
    <name evidence="1" type="ORF">GN244_ATG02679</name>
    <name evidence="2" type="ORF">GN958_ATG11845</name>
</gene>
<dbReference type="Proteomes" id="UP000704712">
    <property type="component" value="Unassembled WGS sequence"/>
</dbReference>
<protein>
    <submittedName>
        <fullName evidence="1">Reverse transcriptase (RNA-dependent DNA polymerase)</fullName>
    </submittedName>
</protein>